<keyword evidence="1" id="KW-0812">Transmembrane</keyword>
<keyword evidence="1" id="KW-1133">Transmembrane helix</keyword>
<keyword evidence="1" id="KW-0472">Membrane</keyword>
<evidence type="ECO:0000256" key="1">
    <source>
        <dbReference type="SAM" id="Phobius"/>
    </source>
</evidence>
<sequence length="225" mass="25419">MYHISVMTENIENNDWMNEAPALAALEKRNPFSVPDGYFENCEDGVFSAIFLDGLKQKTSNNDFEVPQLYFEDLAERIQTQITLSEIPVAGKAFTVPDNYFNTLQSRITDRVATLEPKKEAKVIPLWRRNMVKYVSAACFLLMASFGIYFYQNNSTSASLQLPAAEAMANEQLLYDIDESTIIDHLETQNTTSSNIKTNSASDTEMENYILSNFSSSDLAQELNN</sequence>
<evidence type="ECO:0000313" key="3">
    <source>
        <dbReference type="Proteomes" id="UP000198836"/>
    </source>
</evidence>
<reference evidence="3" key="1">
    <citation type="submission" date="2016-10" db="EMBL/GenBank/DDBJ databases">
        <authorList>
            <person name="Varghese N."/>
            <person name="Submissions S."/>
        </authorList>
    </citation>
    <scope>NUCLEOTIDE SEQUENCE [LARGE SCALE GENOMIC DNA]</scope>
    <source>
        <strain evidence="3">DSM 18130</strain>
    </source>
</reference>
<accession>A0A1I0TW98</accession>
<evidence type="ECO:0000313" key="2">
    <source>
        <dbReference type="EMBL" id="SFA56018.1"/>
    </source>
</evidence>
<keyword evidence="3" id="KW-1185">Reference proteome</keyword>
<dbReference type="STRING" id="332999.SAMN04488511_115100"/>
<dbReference type="Proteomes" id="UP000198836">
    <property type="component" value="Unassembled WGS sequence"/>
</dbReference>
<dbReference type="EMBL" id="FOJM01000015">
    <property type="protein sequence ID" value="SFA56018.1"/>
    <property type="molecule type" value="Genomic_DNA"/>
</dbReference>
<feature type="transmembrane region" description="Helical" evidence="1">
    <location>
        <begin position="131"/>
        <end position="151"/>
    </location>
</feature>
<name>A0A1I0TW98_9SPHI</name>
<gene>
    <name evidence="2" type="ORF">SAMN04488511_115100</name>
</gene>
<proteinExistence type="predicted"/>
<protein>
    <submittedName>
        <fullName evidence="2">Uncharacterized protein</fullName>
    </submittedName>
</protein>
<dbReference type="AlphaFoldDB" id="A0A1I0TW98"/>
<organism evidence="2 3">
    <name type="scientific">Pedobacter suwonensis</name>
    <dbReference type="NCBI Taxonomy" id="332999"/>
    <lineage>
        <taxon>Bacteria</taxon>
        <taxon>Pseudomonadati</taxon>
        <taxon>Bacteroidota</taxon>
        <taxon>Sphingobacteriia</taxon>
        <taxon>Sphingobacteriales</taxon>
        <taxon>Sphingobacteriaceae</taxon>
        <taxon>Pedobacter</taxon>
    </lineage>
</organism>